<dbReference type="eggNOG" id="COG0308">
    <property type="taxonomic scope" value="Bacteria"/>
</dbReference>
<evidence type="ECO:0000256" key="12">
    <source>
        <dbReference type="RuleBase" id="RU364040"/>
    </source>
</evidence>
<protein>
    <recommendedName>
        <fullName evidence="12">Aminopeptidase</fullName>
        <ecNumber evidence="12">3.4.11.-</ecNumber>
    </recommendedName>
</protein>
<dbReference type="SUPFAM" id="SSF55486">
    <property type="entry name" value="Metalloproteases ('zincins'), catalytic domain"/>
    <property type="match status" value="1"/>
</dbReference>
<dbReference type="GO" id="GO:0016020">
    <property type="term" value="C:membrane"/>
    <property type="evidence" value="ECO:0007669"/>
    <property type="project" value="TreeGrafter"/>
</dbReference>
<evidence type="ECO:0000313" key="18">
    <source>
        <dbReference type="Proteomes" id="UP000002402"/>
    </source>
</evidence>
<evidence type="ECO:0000256" key="4">
    <source>
        <dbReference type="ARBA" id="ARBA00022670"/>
    </source>
</evidence>
<feature type="active site" description="Proton acceptor" evidence="9">
    <location>
        <position position="379"/>
    </location>
</feature>
<sequence length="939" mass="103251">MKVGPRPARGPGASHGECPPARPFLPRMEMLPVRCRHFIYPLLVLCLGACAGSRPQPAPTRSAPARPVTQAVTPEKEAPVLTPPGLRLSPAVRPVRQTVTLELDPRRKMFSGTTDIEIELPQATHEVWLHGEELSVKDAAFIVAGARVKTSTLPIGDMLVFLPREAVGPGTVILRVAYTGRARARESSGVYREQDAGRWYTMTQFQPLAARRAFPCFDEPAFKIPWRLTLRVREEDGAFANSPVEAETHGPDGWKTVRFQTTPPLPSYLVAFAVGPFQAVDAGVAGQHRVPVRMLVPQGRAAEAAWAAQATPPLLEHLETWFGTSYPYAKLDVLALPGTQGGAMEHPGLITFSAPLMLGPVEGDSLWRQRYFALTQAHELAHQWFGNLVTPAWWDDLWLNESFADWLAYKVVTQWKPEWRGDVRRVEARGDALVEDRLVSARSVRQPIEAPGDVHSAFDGITYNKGAAVLAMFESWVGPDAFQQGVRHYLDTHARGTATTADFFEALTQATGKDVAPAFSSFLDQPGAPRVAMTLECPKEGPPRLTLEQRRYLPLGSPGGRGEEQAWQVPVCVRYAAGGTEGRACTVLSESTGTLSLDGAKSCPDWVHPNAEGRGYYHALLRGDAMERLTRQGGRGLSIAERRVLLDDAEALVASGELDVAQALTLATRLLRADDPDLVMGAAALVASVRDDFVPRAAWPNRARFVRGLFGGQARQLGFVPRPGESDDVRMLRPRLVWMVAQSGEDVLLRTEAGKLALRWLDDRRSLSMDAAQGVLGAAAASGDAVLHQRMLEALRTTTESRERDLLFTALGGFQDAALASASRALLLAPDVDTREALPILFRQLEEQPTRAGAFDFLREHFETLRERLPRDIAPWLLGTGGFFCDAEHRARFADFFAPYAPTFEGGERALAQALERVDLCIAQREALRPGLERFLRRY</sequence>
<dbReference type="InterPro" id="IPR027268">
    <property type="entry name" value="Peptidase_M4/M1_CTD_sf"/>
</dbReference>
<evidence type="ECO:0000256" key="1">
    <source>
        <dbReference type="ARBA" id="ARBA00000098"/>
    </source>
</evidence>
<dbReference type="InterPro" id="IPR042097">
    <property type="entry name" value="Aminopeptidase_N-like_N_sf"/>
</dbReference>
<dbReference type="InterPro" id="IPR034016">
    <property type="entry name" value="M1_APN-typ"/>
</dbReference>
<reference evidence="17 18" key="1">
    <citation type="journal article" date="2006" name="Proc. Natl. Acad. Sci. U.S.A.">
        <title>Evolution of sensory complexity recorded in a myxobacterial genome.</title>
        <authorList>
            <person name="Goldman B.S."/>
            <person name="Nierman W.C."/>
            <person name="Kaiser D."/>
            <person name="Slater S.C."/>
            <person name="Durkin A.S."/>
            <person name="Eisen J.A."/>
            <person name="Ronning C.M."/>
            <person name="Barbazuk W.B."/>
            <person name="Blanchard M."/>
            <person name="Field C."/>
            <person name="Halling C."/>
            <person name="Hinkle G."/>
            <person name="Iartchuk O."/>
            <person name="Kim H.S."/>
            <person name="Mackenzie C."/>
            <person name="Madupu R."/>
            <person name="Miller N."/>
            <person name="Shvartsbeyn A."/>
            <person name="Sullivan S.A."/>
            <person name="Vaudin M."/>
            <person name="Wiegand R."/>
            <person name="Kaplan H.B."/>
        </authorList>
    </citation>
    <scope>NUCLEOTIDE SEQUENCE [LARGE SCALE GENOMIC DNA]</scope>
    <source>
        <strain evidence="18">DK1622</strain>
    </source>
</reference>
<dbReference type="GO" id="GO:0016285">
    <property type="term" value="F:alanyl aminopeptidase activity"/>
    <property type="evidence" value="ECO:0007669"/>
    <property type="project" value="UniProtKB-EC"/>
</dbReference>
<evidence type="ECO:0000256" key="10">
    <source>
        <dbReference type="PIRSR" id="PIRSR634016-3"/>
    </source>
</evidence>
<evidence type="ECO:0000256" key="11">
    <source>
        <dbReference type="PIRSR" id="PIRSR634016-4"/>
    </source>
</evidence>
<feature type="binding site" evidence="10">
    <location>
        <position position="382"/>
    </location>
    <ligand>
        <name>Zn(2+)</name>
        <dbReference type="ChEBI" id="CHEBI:29105"/>
        <note>catalytic</note>
    </ligand>
</feature>
<dbReference type="HOGENOM" id="CLU_003705_0_3_7"/>
<dbReference type="PANTHER" id="PTHR11533:SF174">
    <property type="entry name" value="PUROMYCIN-SENSITIVE AMINOPEPTIDASE-RELATED"/>
    <property type="match status" value="1"/>
</dbReference>
<dbReference type="Gene3D" id="1.10.390.10">
    <property type="entry name" value="Neutral Protease Domain 2"/>
    <property type="match status" value="1"/>
</dbReference>
<dbReference type="GO" id="GO:0070006">
    <property type="term" value="F:metalloaminopeptidase activity"/>
    <property type="evidence" value="ECO:0007669"/>
    <property type="project" value="TreeGrafter"/>
</dbReference>
<accession>Q1CZQ6</accession>
<feature type="region of interest" description="Disordered" evidence="13">
    <location>
        <begin position="55"/>
        <end position="82"/>
    </location>
</feature>
<dbReference type="InterPro" id="IPR050344">
    <property type="entry name" value="Peptidase_M1_aminopeptidases"/>
</dbReference>
<feature type="region of interest" description="Disordered" evidence="13">
    <location>
        <begin position="1"/>
        <end position="23"/>
    </location>
</feature>
<gene>
    <name evidence="17" type="ordered locus">MXAN_5982</name>
</gene>
<keyword evidence="4 12" id="KW-0645">Protease</keyword>
<feature type="site" description="Transition state stabilizer" evidence="11">
    <location>
        <position position="463"/>
    </location>
</feature>
<dbReference type="Pfam" id="PF11838">
    <property type="entry name" value="ERAP1_C"/>
    <property type="match status" value="1"/>
</dbReference>
<evidence type="ECO:0000256" key="5">
    <source>
        <dbReference type="ARBA" id="ARBA00022723"/>
    </source>
</evidence>
<dbReference type="SUPFAM" id="SSF63737">
    <property type="entry name" value="Leukotriene A4 hydrolase N-terminal domain"/>
    <property type="match status" value="1"/>
</dbReference>
<dbReference type="PANTHER" id="PTHR11533">
    <property type="entry name" value="PROTEASE M1 ZINC METALLOPROTEASE"/>
    <property type="match status" value="1"/>
</dbReference>
<dbReference type="GO" id="GO:0005615">
    <property type="term" value="C:extracellular space"/>
    <property type="evidence" value="ECO:0007669"/>
    <property type="project" value="TreeGrafter"/>
</dbReference>
<dbReference type="EnsemblBacteria" id="ABF90199">
    <property type="protein sequence ID" value="ABF90199"/>
    <property type="gene ID" value="MXAN_5982"/>
</dbReference>
<keyword evidence="8 12" id="KW-0482">Metalloprotease</keyword>
<evidence type="ECO:0000256" key="3">
    <source>
        <dbReference type="ARBA" id="ARBA00022438"/>
    </source>
</evidence>
<dbReference type="CDD" id="cd09601">
    <property type="entry name" value="M1_APN-Q_like"/>
    <property type="match status" value="1"/>
</dbReference>
<feature type="binding site" evidence="10">
    <location>
        <position position="378"/>
    </location>
    <ligand>
        <name>Zn(2+)</name>
        <dbReference type="ChEBI" id="CHEBI:29105"/>
        <note>catalytic</note>
    </ligand>
</feature>
<keyword evidence="7 10" id="KW-0862">Zinc</keyword>
<dbReference type="GO" id="GO:0008270">
    <property type="term" value="F:zinc ion binding"/>
    <property type="evidence" value="ECO:0007669"/>
    <property type="project" value="UniProtKB-UniRule"/>
</dbReference>
<comment type="catalytic activity">
    <reaction evidence="1">
        <text>Release of an N-terminal amino acid, Xaa-|-Yaa- from a peptide, amide or arylamide. Xaa is preferably Ala, but may be most amino acids including Pro (slow action). When a terminal hydrophobic residue is followed by a prolyl residue, the two may be released as an intact Xaa-Pro dipeptide.</text>
        <dbReference type="EC" id="3.4.11.2"/>
    </reaction>
</comment>
<dbReference type="Proteomes" id="UP000002402">
    <property type="component" value="Chromosome"/>
</dbReference>
<evidence type="ECO:0000259" key="15">
    <source>
        <dbReference type="Pfam" id="PF11838"/>
    </source>
</evidence>
<dbReference type="Pfam" id="PF01433">
    <property type="entry name" value="Peptidase_M1"/>
    <property type="match status" value="1"/>
</dbReference>
<proteinExistence type="inferred from homology"/>
<evidence type="ECO:0000256" key="2">
    <source>
        <dbReference type="ARBA" id="ARBA00010136"/>
    </source>
</evidence>
<evidence type="ECO:0000256" key="13">
    <source>
        <dbReference type="SAM" id="MobiDB-lite"/>
    </source>
</evidence>
<name>Q1CZQ6_MYXXD</name>
<feature type="domain" description="Peptidase M1 membrane alanine aminopeptidase" evidence="14">
    <location>
        <begin position="306"/>
        <end position="520"/>
    </location>
</feature>
<dbReference type="Gene3D" id="1.25.50.20">
    <property type="match status" value="1"/>
</dbReference>
<feature type="binding site" evidence="10">
    <location>
        <position position="401"/>
    </location>
    <ligand>
        <name>Zn(2+)</name>
        <dbReference type="ChEBI" id="CHEBI:29105"/>
        <note>catalytic</note>
    </ligand>
</feature>
<comment type="similarity">
    <text evidence="2 12">Belongs to the peptidase M1 family.</text>
</comment>
<dbReference type="GO" id="GO:0005737">
    <property type="term" value="C:cytoplasm"/>
    <property type="evidence" value="ECO:0007669"/>
    <property type="project" value="TreeGrafter"/>
</dbReference>
<comment type="cofactor">
    <cofactor evidence="10 12">
        <name>Zn(2+)</name>
        <dbReference type="ChEBI" id="CHEBI:29105"/>
    </cofactor>
    <text evidence="10 12">Binds 1 zinc ion per subunit.</text>
</comment>
<dbReference type="GO" id="GO:0042277">
    <property type="term" value="F:peptide binding"/>
    <property type="evidence" value="ECO:0007669"/>
    <property type="project" value="TreeGrafter"/>
</dbReference>
<evidence type="ECO:0000259" key="14">
    <source>
        <dbReference type="Pfam" id="PF01433"/>
    </source>
</evidence>
<dbReference type="Gene3D" id="2.60.40.1730">
    <property type="entry name" value="tricorn interacting facor f3 domain"/>
    <property type="match status" value="1"/>
</dbReference>
<evidence type="ECO:0000256" key="9">
    <source>
        <dbReference type="PIRSR" id="PIRSR634016-1"/>
    </source>
</evidence>
<keyword evidence="5 10" id="KW-0479">Metal-binding</keyword>
<dbReference type="GO" id="GO:0006508">
    <property type="term" value="P:proteolysis"/>
    <property type="evidence" value="ECO:0007669"/>
    <property type="project" value="UniProtKB-KW"/>
</dbReference>
<dbReference type="STRING" id="246197.MXAN_5982"/>
<feature type="domain" description="ERAP1-like C-terminal" evidence="15">
    <location>
        <begin position="606"/>
        <end position="918"/>
    </location>
</feature>
<dbReference type="KEGG" id="mxa:MXAN_5982"/>
<dbReference type="FunFam" id="1.10.390.10:FF:000013">
    <property type="entry name" value="Aminopeptidase N"/>
    <property type="match status" value="1"/>
</dbReference>
<dbReference type="AlphaFoldDB" id="Q1CZQ6"/>
<dbReference type="PRINTS" id="PR00756">
    <property type="entry name" value="ALADIPTASE"/>
</dbReference>
<dbReference type="Pfam" id="PF17900">
    <property type="entry name" value="Peptidase_M1_N"/>
    <property type="match status" value="1"/>
</dbReference>
<feature type="domain" description="Aminopeptidase N-like N-terminal" evidence="16">
    <location>
        <begin position="97"/>
        <end position="269"/>
    </location>
</feature>
<evidence type="ECO:0000259" key="16">
    <source>
        <dbReference type="Pfam" id="PF17900"/>
    </source>
</evidence>
<keyword evidence="18" id="KW-1185">Reference proteome</keyword>
<organism evidence="17 18">
    <name type="scientific">Myxococcus xanthus (strain DK1622)</name>
    <dbReference type="NCBI Taxonomy" id="246197"/>
    <lineage>
        <taxon>Bacteria</taxon>
        <taxon>Pseudomonadati</taxon>
        <taxon>Myxococcota</taxon>
        <taxon>Myxococcia</taxon>
        <taxon>Myxococcales</taxon>
        <taxon>Cystobacterineae</taxon>
        <taxon>Myxococcaceae</taxon>
        <taxon>Myxococcus</taxon>
    </lineage>
</organism>
<evidence type="ECO:0000313" key="17">
    <source>
        <dbReference type="EMBL" id="ABF90199.1"/>
    </source>
</evidence>
<dbReference type="InterPro" id="IPR014782">
    <property type="entry name" value="Peptidase_M1_dom"/>
</dbReference>
<dbReference type="GO" id="GO:0043171">
    <property type="term" value="P:peptide catabolic process"/>
    <property type="evidence" value="ECO:0007669"/>
    <property type="project" value="TreeGrafter"/>
</dbReference>
<evidence type="ECO:0000256" key="7">
    <source>
        <dbReference type="ARBA" id="ARBA00022833"/>
    </source>
</evidence>
<dbReference type="InterPro" id="IPR001930">
    <property type="entry name" value="Peptidase_M1"/>
</dbReference>
<evidence type="ECO:0000256" key="6">
    <source>
        <dbReference type="ARBA" id="ARBA00022801"/>
    </source>
</evidence>
<keyword evidence="3 12" id="KW-0031">Aminopeptidase</keyword>
<keyword evidence="6 12" id="KW-0378">Hydrolase</keyword>
<evidence type="ECO:0000256" key="8">
    <source>
        <dbReference type="ARBA" id="ARBA00023049"/>
    </source>
</evidence>
<dbReference type="InterPro" id="IPR045357">
    <property type="entry name" value="Aminopeptidase_N-like_N"/>
</dbReference>
<dbReference type="EMBL" id="CP000113">
    <property type="protein sequence ID" value="ABF90199.1"/>
    <property type="molecule type" value="Genomic_DNA"/>
</dbReference>
<dbReference type="EC" id="3.4.11.-" evidence="12"/>
<dbReference type="InterPro" id="IPR024571">
    <property type="entry name" value="ERAP1-like_C_dom"/>
</dbReference>